<feature type="signal peptide" evidence="1">
    <location>
        <begin position="1"/>
        <end position="21"/>
    </location>
</feature>
<accession>A0ABT6DQB6</accession>
<name>A0ABT6DQB6_9BACT</name>
<keyword evidence="3" id="KW-1185">Reference proteome</keyword>
<evidence type="ECO:0000313" key="2">
    <source>
        <dbReference type="EMBL" id="MDG0818026.1"/>
    </source>
</evidence>
<evidence type="ECO:0000313" key="3">
    <source>
        <dbReference type="Proteomes" id="UP001152321"/>
    </source>
</evidence>
<evidence type="ECO:0000256" key="1">
    <source>
        <dbReference type="SAM" id="SignalP"/>
    </source>
</evidence>
<dbReference type="EMBL" id="JANRMI010000005">
    <property type="protein sequence ID" value="MDG0818026.1"/>
    <property type="molecule type" value="Genomic_DNA"/>
</dbReference>
<feature type="chain" id="PRO_5046430159" evidence="1">
    <location>
        <begin position="22"/>
        <end position="361"/>
    </location>
</feature>
<gene>
    <name evidence="2" type="ORF">NWE73_16705</name>
</gene>
<sequence length="361" mass="39216">MKLTTITLNIATLLSSVSVHAADFGGVKVTGEASFDYNYLSSGDNRYPAAGGASPDTYRFNQAQILISKETDELSLLARLNYTPVDYMQSSTASGKASFGSLDQLEVYYKVRPDFSIGFGRLSTTLGFESCLKTDNIFYSNTVAYQGIVPGYGEGLRAKYTPGEWLALTLTTYNRSPYGSFGDDNTPTKSTELSATGILGTFTWFAGSVMGTDGDSSPTTRKVERQTSSIWFTNKFSDSIALSGTYDSRSQKPQDGSYTYAQSVSGQLAYTSGKNTLAVRYESVLGAGELDTLNGTASSNFYPGADKVQIWSASENYHLTENLKVFLEYRHDDIDQPVLKNSAGDATKDLYMVTLGALAHF</sequence>
<keyword evidence="1" id="KW-0732">Signal</keyword>
<dbReference type="Proteomes" id="UP001152321">
    <property type="component" value="Unassembled WGS sequence"/>
</dbReference>
<dbReference type="Pfam" id="PF07642">
    <property type="entry name" value="BBP2"/>
    <property type="match status" value="1"/>
</dbReference>
<proteinExistence type="predicted"/>
<dbReference type="RefSeq" id="WP_277579502.1">
    <property type="nucleotide sequence ID" value="NZ_JANRMI010000005.1"/>
</dbReference>
<dbReference type="InterPro" id="IPR011486">
    <property type="entry name" value="BBP2"/>
</dbReference>
<organism evidence="2 3">
    <name type="scientific">Bdellovibrio svalbardensis</name>
    <dbReference type="NCBI Taxonomy" id="2972972"/>
    <lineage>
        <taxon>Bacteria</taxon>
        <taxon>Pseudomonadati</taxon>
        <taxon>Bdellovibrionota</taxon>
        <taxon>Bdellovibrionia</taxon>
        <taxon>Bdellovibrionales</taxon>
        <taxon>Pseudobdellovibrionaceae</taxon>
        <taxon>Bdellovibrio</taxon>
    </lineage>
</organism>
<dbReference type="SUPFAM" id="SSF56935">
    <property type="entry name" value="Porins"/>
    <property type="match status" value="1"/>
</dbReference>
<protein>
    <submittedName>
        <fullName evidence="2">Porin</fullName>
    </submittedName>
</protein>
<comment type="caution">
    <text evidence="2">The sequence shown here is derived from an EMBL/GenBank/DDBJ whole genome shotgun (WGS) entry which is preliminary data.</text>
</comment>
<reference evidence="2" key="1">
    <citation type="submission" date="2022-08" db="EMBL/GenBank/DDBJ databases">
        <title>Novel Bdellovibrio Species Isolated from Svalbard: Designation Bdellovibrio svalbardensis.</title>
        <authorList>
            <person name="Mitchell R.J."/>
            <person name="Choi S.Y."/>
        </authorList>
    </citation>
    <scope>NUCLEOTIDE SEQUENCE</scope>
    <source>
        <strain evidence="2">PAP01</strain>
    </source>
</reference>